<dbReference type="InterPro" id="IPR036388">
    <property type="entry name" value="WH-like_DNA-bd_sf"/>
</dbReference>
<evidence type="ECO:0000313" key="6">
    <source>
        <dbReference type="Proteomes" id="UP001597419"/>
    </source>
</evidence>
<sequence length="142" mass="15738">MPPTRDDHDLTDALLRLSCVLEGIKGELCKGLGLTSQQAQLLTMVETGERTHGELASLLYCDKTNVTGLVDRLERRGLVRREPDARDRRVLRVFLTERGREVVTRFRDAVGTAVADHLGSWPADRRGELAGFARAAAETLRG</sequence>
<dbReference type="Proteomes" id="UP001597419">
    <property type="component" value="Unassembled WGS sequence"/>
</dbReference>
<dbReference type="PROSITE" id="PS50995">
    <property type="entry name" value="HTH_MARR_2"/>
    <property type="match status" value="1"/>
</dbReference>
<evidence type="ECO:0000256" key="3">
    <source>
        <dbReference type="ARBA" id="ARBA00023163"/>
    </source>
</evidence>
<comment type="caution">
    <text evidence="5">The sequence shown here is derived from an EMBL/GenBank/DDBJ whole genome shotgun (WGS) entry which is preliminary data.</text>
</comment>
<keyword evidence="6" id="KW-1185">Reference proteome</keyword>
<accession>A0ABW5GS07</accession>
<dbReference type="InterPro" id="IPR000835">
    <property type="entry name" value="HTH_MarR-typ"/>
</dbReference>
<feature type="domain" description="HTH marR-type" evidence="4">
    <location>
        <begin position="7"/>
        <end position="142"/>
    </location>
</feature>
<dbReference type="PANTHER" id="PTHR33164">
    <property type="entry name" value="TRANSCRIPTIONAL REGULATOR, MARR FAMILY"/>
    <property type="match status" value="1"/>
</dbReference>
<reference evidence="6" key="1">
    <citation type="journal article" date="2019" name="Int. J. Syst. Evol. Microbiol.">
        <title>The Global Catalogue of Microorganisms (GCM) 10K type strain sequencing project: providing services to taxonomists for standard genome sequencing and annotation.</title>
        <authorList>
            <consortium name="The Broad Institute Genomics Platform"/>
            <consortium name="The Broad Institute Genome Sequencing Center for Infectious Disease"/>
            <person name="Wu L."/>
            <person name="Ma J."/>
        </authorList>
    </citation>
    <scope>NUCLEOTIDE SEQUENCE [LARGE SCALE GENOMIC DNA]</scope>
    <source>
        <strain evidence="6">CGMCC 4.7643</strain>
    </source>
</reference>
<dbReference type="SMART" id="SM00347">
    <property type="entry name" value="HTH_MARR"/>
    <property type="match status" value="1"/>
</dbReference>
<keyword evidence="2" id="KW-0238">DNA-binding</keyword>
<dbReference type="SUPFAM" id="SSF46785">
    <property type="entry name" value="Winged helix' DNA-binding domain"/>
    <property type="match status" value="1"/>
</dbReference>
<evidence type="ECO:0000256" key="2">
    <source>
        <dbReference type="ARBA" id="ARBA00023125"/>
    </source>
</evidence>
<dbReference type="RefSeq" id="WP_345386695.1">
    <property type="nucleotide sequence ID" value="NZ_BAABHG010000001.1"/>
</dbReference>
<dbReference type="EMBL" id="JBHUKU010000022">
    <property type="protein sequence ID" value="MFD2463661.1"/>
    <property type="molecule type" value="Genomic_DNA"/>
</dbReference>
<dbReference type="InterPro" id="IPR036390">
    <property type="entry name" value="WH_DNA-bd_sf"/>
</dbReference>
<dbReference type="PRINTS" id="PR00598">
    <property type="entry name" value="HTHMARR"/>
</dbReference>
<name>A0ABW5GS07_9PSEU</name>
<keyword evidence="1" id="KW-0805">Transcription regulation</keyword>
<protein>
    <submittedName>
        <fullName evidence="5">MarR family winged helix-turn-helix transcriptional regulator</fullName>
    </submittedName>
</protein>
<gene>
    <name evidence="5" type="ORF">ACFSYJ_33950</name>
</gene>
<evidence type="ECO:0000256" key="1">
    <source>
        <dbReference type="ARBA" id="ARBA00023015"/>
    </source>
</evidence>
<keyword evidence="3" id="KW-0804">Transcription</keyword>
<proteinExistence type="predicted"/>
<evidence type="ECO:0000313" key="5">
    <source>
        <dbReference type="EMBL" id="MFD2463661.1"/>
    </source>
</evidence>
<evidence type="ECO:0000259" key="4">
    <source>
        <dbReference type="PROSITE" id="PS50995"/>
    </source>
</evidence>
<dbReference type="PANTHER" id="PTHR33164:SF57">
    <property type="entry name" value="MARR-FAMILY TRANSCRIPTIONAL REGULATOR"/>
    <property type="match status" value="1"/>
</dbReference>
<dbReference type="Pfam" id="PF12802">
    <property type="entry name" value="MarR_2"/>
    <property type="match status" value="1"/>
</dbReference>
<dbReference type="Gene3D" id="1.10.10.10">
    <property type="entry name" value="Winged helix-like DNA-binding domain superfamily/Winged helix DNA-binding domain"/>
    <property type="match status" value="1"/>
</dbReference>
<organism evidence="5 6">
    <name type="scientific">Amycolatopsis samaneae</name>
    <dbReference type="NCBI Taxonomy" id="664691"/>
    <lineage>
        <taxon>Bacteria</taxon>
        <taxon>Bacillati</taxon>
        <taxon>Actinomycetota</taxon>
        <taxon>Actinomycetes</taxon>
        <taxon>Pseudonocardiales</taxon>
        <taxon>Pseudonocardiaceae</taxon>
        <taxon>Amycolatopsis</taxon>
    </lineage>
</organism>
<dbReference type="PROSITE" id="PS01117">
    <property type="entry name" value="HTH_MARR_1"/>
    <property type="match status" value="1"/>
</dbReference>
<dbReference type="InterPro" id="IPR023187">
    <property type="entry name" value="Tscrpt_reg_MarR-type_CS"/>
</dbReference>
<dbReference type="InterPro" id="IPR039422">
    <property type="entry name" value="MarR/SlyA-like"/>
</dbReference>